<organism evidence="2">
    <name type="scientific">Escherichia coli</name>
    <dbReference type="NCBI Taxonomy" id="562"/>
    <lineage>
        <taxon>Bacteria</taxon>
        <taxon>Pseudomonadati</taxon>
        <taxon>Pseudomonadota</taxon>
        <taxon>Gammaproteobacteria</taxon>
        <taxon>Enterobacterales</taxon>
        <taxon>Enterobacteriaceae</taxon>
        <taxon>Escherichia</taxon>
    </lineage>
</organism>
<evidence type="ECO:0000313" key="2">
    <source>
        <dbReference type="EMBL" id="HAG5772912.1"/>
    </source>
</evidence>
<feature type="region of interest" description="Disordered" evidence="1">
    <location>
        <begin position="1"/>
        <end position="72"/>
    </location>
</feature>
<comment type="caution">
    <text evidence="2">The sequence shown here is derived from an EMBL/GenBank/DDBJ whole genome shotgun (WGS) entry which is preliminary data.</text>
</comment>
<dbReference type="AlphaFoldDB" id="A0A765TC74"/>
<evidence type="ECO:0000256" key="1">
    <source>
        <dbReference type="SAM" id="MobiDB-lite"/>
    </source>
</evidence>
<dbReference type="EMBL" id="DAAYTU010000050">
    <property type="protein sequence ID" value="HAG5772912.1"/>
    <property type="molecule type" value="Genomic_DNA"/>
</dbReference>
<sequence length="72" mass="7764">MTVQISAYGRQVADLHSKTTSKGTPMAMASMAVPLPRSQADDGTAKRGWSGYRRQRNQCANGAAGRQKRPAE</sequence>
<keyword evidence="2" id="KW-0238">DNA-binding</keyword>
<name>A0A765TC74_ECOLX</name>
<reference evidence="2" key="2">
    <citation type="submission" date="2020-02" db="EMBL/GenBank/DDBJ databases">
        <authorList>
            <consortium name="NCBI Pathogen Detection Project"/>
        </authorList>
    </citation>
    <scope>NUCLEOTIDE SEQUENCE</scope>
    <source>
        <strain evidence="2">1839</strain>
    </source>
</reference>
<gene>
    <name evidence="2" type="ORF">GGB84_004687</name>
</gene>
<protein>
    <submittedName>
        <fullName evidence="2">Single-stranded DNA-binding protein</fullName>
    </submittedName>
</protein>
<proteinExistence type="predicted"/>
<dbReference type="GO" id="GO:0003677">
    <property type="term" value="F:DNA binding"/>
    <property type="evidence" value="ECO:0007669"/>
    <property type="project" value="UniProtKB-KW"/>
</dbReference>
<accession>A0A765TC74</accession>
<reference evidence="2" key="1">
    <citation type="journal article" date="2018" name="Genome Biol.">
        <title>SKESA: strategic k-mer extension for scrupulous assemblies.</title>
        <authorList>
            <person name="Souvorov A."/>
            <person name="Agarwala R."/>
            <person name="Lipman D.J."/>
        </authorList>
    </citation>
    <scope>NUCLEOTIDE SEQUENCE [LARGE SCALE GENOMIC DNA]</scope>
    <source>
        <strain evidence="2">1839</strain>
    </source>
</reference>